<keyword evidence="1" id="KW-0732">Signal</keyword>
<dbReference type="Proteomes" id="UP001595952">
    <property type="component" value="Unassembled WGS sequence"/>
</dbReference>
<keyword evidence="3" id="KW-1185">Reference proteome</keyword>
<dbReference type="EMBL" id="JBHSEI010000006">
    <property type="protein sequence ID" value="MFC4638610.1"/>
    <property type="molecule type" value="Genomic_DNA"/>
</dbReference>
<feature type="chain" id="PRO_5045141743" evidence="1">
    <location>
        <begin position="26"/>
        <end position="320"/>
    </location>
</feature>
<name>A0ABV9I8J5_9DEIO</name>
<organism evidence="2 3">
    <name type="scientific">Deinococcus hohokamensis</name>
    <dbReference type="NCBI Taxonomy" id="309883"/>
    <lineage>
        <taxon>Bacteria</taxon>
        <taxon>Thermotogati</taxon>
        <taxon>Deinococcota</taxon>
        <taxon>Deinococci</taxon>
        <taxon>Deinococcales</taxon>
        <taxon>Deinococcaceae</taxon>
        <taxon>Deinococcus</taxon>
    </lineage>
</organism>
<evidence type="ECO:0000313" key="3">
    <source>
        <dbReference type="Proteomes" id="UP001595952"/>
    </source>
</evidence>
<evidence type="ECO:0000313" key="2">
    <source>
        <dbReference type="EMBL" id="MFC4638610.1"/>
    </source>
</evidence>
<proteinExistence type="predicted"/>
<dbReference type="RefSeq" id="WP_380061613.1">
    <property type="nucleotide sequence ID" value="NZ_JBHSEI010000006.1"/>
</dbReference>
<sequence>MSRLRTFLASALLGSVLNLTSTASAQLGSIVDQFHLPPDYFSRFGSLQAVVSNTDGYGVRYFPLPFSQDIRLSLVKAPTYVDVGLTTRVNDTTFAIGKFYNVPTFEITRNPGKGVQFSGVLRGDNGFSSFSGGYAFTLAKDRFRILNNVGVAYKGDKAVPYTQSELSTGYGQTFGKVNTYVAATGRYYAFPLQREGQASADFYLAATTALAPGLSVHASHFERFVTGTVAIADYGLGRYESSYLEATYRLPASWPSSTFALGGVRSRVSRDWTNDYTYVYGDLFFKSDLLPTMVGPSIGYRFGPGNAEGVWLISLAALNK</sequence>
<reference evidence="3" key="1">
    <citation type="journal article" date="2019" name="Int. J. Syst. Evol. Microbiol.">
        <title>The Global Catalogue of Microorganisms (GCM) 10K type strain sequencing project: providing services to taxonomists for standard genome sequencing and annotation.</title>
        <authorList>
            <consortium name="The Broad Institute Genomics Platform"/>
            <consortium name="The Broad Institute Genome Sequencing Center for Infectious Disease"/>
            <person name="Wu L."/>
            <person name="Ma J."/>
        </authorList>
    </citation>
    <scope>NUCLEOTIDE SEQUENCE [LARGE SCALE GENOMIC DNA]</scope>
    <source>
        <strain evidence="3">CCUG 55995</strain>
    </source>
</reference>
<gene>
    <name evidence="2" type="ORF">ACFO0D_09665</name>
</gene>
<accession>A0ABV9I8J5</accession>
<evidence type="ECO:0000256" key="1">
    <source>
        <dbReference type="SAM" id="SignalP"/>
    </source>
</evidence>
<feature type="signal peptide" evidence="1">
    <location>
        <begin position="1"/>
        <end position="25"/>
    </location>
</feature>
<comment type="caution">
    <text evidence="2">The sequence shown here is derived from an EMBL/GenBank/DDBJ whole genome shotgun (WGS) entry which is preliminary data.</text>
</comment>
<protein>
    <submittedName>
        <fullName evidence="2">Uncharacterized protein</fullName>
    </submittedName>
</protein>